<keyword evidence="2" id="KW-1185">Reference proteome</keyword>
<dbReference type="Pfam" id="PF08284">
    <property type="entry name" value="RVP_2"/>
    <property type="match status" value="1"/>
</dbReference>
<dbReference type="EMBL" id="JACGWO010000002">
    <property type="protein sequence ID" value="KAK4435011.1"/>
    <property type="molecule type" value="Genomic_DNA"/>
</dbReference>
<reference evidence="1" key="2">
    <citation type="journal article" date="2024" name="Plant">
        <title>Genomic evolution and insights into agronomic trait innovations of Sesamum species.</title>
        <authorList>
            <person name="Miao H."/>
            <person name="Wang L."/>
            <person name="Qu L."/>
            <person name="Liu H."/>
            <person name="Sun Y."/>
            <person name="Le M."/>
            <person name="Wang Q."/>
            <person name="Wei S."/>
            <person name="Zheng Y."/>
            <person name="Lin W."/>
            <person name="Duan Y."/>
            <person name="Cao H."/>
            <person name="Xiong S."/>
            <person name="Wang X."/>
            <person name="Wei L."/>
            <person name="Li C."/>
            <person name="Ma Q."/>
            <person name="Ju M."/>
            <person name="Zhao R."/>
            <person name="Li G."/>
            <person name="Mu C."/>
            <person name="Tian Q."/>
            <person name="Mei H."/>
            <person name="Zhang T."/>
            <person name="Gao T."/>
            <person name="Zhang H."/>
        </authorList>
    </citation>
    <scope>NUCLEOTIDE SEQUENCE</scope>
    <source>
        <strain evidence="1">3651</strain>
    </source>
</reference>
<evidence type="ECO:0000313" key="1">
    <source>
        <dbReference type="EMBL" id="KAK4435011.1"/>
    </source>
</evidence>
<name>A0AAE1YRQ7_9LAMI</name>
<protein>
    <submittedName>
        <fullName evidence="1">Uncharacterized protein</fullName>
    </submittedName>
</protein>
<evidence type="ECO:0000313" key="2">
    <source>
        <dbReference type="Proteomes" id="UP001293254"/>
    </source>
</evidence>
<organism evidence="1 2">
    <name type="scientific">Sesamum alatum</name>
    <dbReference type="NCBI Taxonomy" id="300844"/>
    <lineage>
        <taxon>Eukaryota</taxon>
        <taxon>Viridiplantae</taxon>
        <taxon>Streptophyta</taxon>
        <taxon>Embryophyta</taxon>
        <taxon>Tracheophyta</taxon>
        <taxon>Spermatophyta</taxon>
        <taxon>Magnoliopsida</taxon>
        <taxon>eudicotyledons</taxon>
        <taxon>Gunneridae</taxon>
        <taxon>Pentapetalae</taxon>
        <taxon>asterids</taxon>
        <taxon>lamiids</taxon>
        <taxon>Lamiales</taxon>
        <taxon>Pedaliaceae</taxon>
        <taxon>Sesamum</taxon>
    </lineage>
</organism>
<dbReference type="Proteomes" id="UP001293254">
    <property type="component" value="Unassembled WGS sequence"/>
</dbReference>
<accession>A0AAE1YRQ7</accession>
<sequence>MEIEVGLVELNRLEECVKRGRCKYVYRNWNQAGRPKIHACAFALGGEEVTDPTTVIEGTIRISNTLGRVLFDLRATHSFVASHFTPYLSVKAEVLPYTFEIVIQEPLSFVFWGRLRDSALRRTGQLDALRYRESIKFSHISVLLKIVLDIKEAQHRDDEIQKLKKLVGKRSNSDFTIGHDGILRFRDRLCVPRDERIKDELF</sequence>
<comment type="caution">
    <text evidence="1">The sequence shown here is derived from an EMBL/GenBank/DDBJ whole genome shotgun (WGS) entry which is preliminary data.</text>
</comment>
<gene>
    <name evidence="1" type="ORF">Salat_0664100</name>
</gene>
<proteinExistence type="predicted"/>
<reference evidence="1" key="1">
    <citation type="submission" date="2020-06" db="EMBL/GenBank/DDBJ databases">
        <authorList>
            <person name="Li T."/>
            <person name="Hu X."/>
            <person name="Zhang T."/>
            <person name="Song X."/>
            <person name="Zhang H."/>
            <person name="Dai N."/>
            <person name="Sheng W."/>
            <person name="Hou X."/>
            <person name="Wei L."/>
        </authorList>
    </citation>
    <scope>NUCLEOTIDE SEQUENCE</scope>
    <source>
        <strain evidence="1">3651</strain>
        <tissue evidence="1">Leaf</tissue>
    </source>
</reference>
<dbReference type="AlphaFoldDB" id="A0AAE1YRQ7"/>